<evidence type="ECO:0000313" key="2">
    <source>
        <dbReference type="Proteomes" id="UP000235786"/>
    </source>
</evidence>
<reference evidence="1 2" key="1">
    <citation type="submission" date="2016-04" db="EMBL/GenBank/DDBJ databases">
        <title>A degradative enzymes factory behind the ericoid mycorrhizal symbiosis.</title>
        <authorList>
            <consortium name="DOE Joint Genome Institute"/>
            <person name="Martino E."/>
            <person name="Morin E."/>
            <person name="Grelet G."/>
            <person name="Kuo A."/>
            <person name="Kohler A."/>
            <person name="Daghino S."/>
            <person name="Barry K."/>
            <person name="Choi C."/>
            <person name="Cichocki N."/>
            <person name="Clum A."/>
            <person name="Copeland A."/>
            <person name="Hainaut M."/>
            <person name="Haridas S."/>
            <person name="Labutti K."/>
            <person name="Lindquist E."/>
            <person name="Lipzen A."/>
            <person name="Khouja H.-R."/>
            <person name="Murat C."/>
            <person name="Ohm R."/>
            <person name="Olson A."/>
            <person name="Spatafora J."/>
            <person name="Veneault-Fourrey C."/>
            <person name="Henrissat B."/>
            <person name="Grigoriev I."/>
            <person name="Martin F."/>
            <person name="Perotto S."/>
        </authorList>
    </citation>
    <scope>NUCLEOTIDE SEQUENCE [LARGE SCALE GENOMIC DNA]</scope>
    <source>
        <strain evidence="1 2">F</strain>
    </source>
</reference>
<sequence>MSECRVASGTDCQPQRAAAVGLARCGNFNKMATTASFLPTSCFLLLFLQVVPSSCADLTSDQLDLIARAMD</sequence>
<dbReference type="EMBL" id="KZ613937">
    <property type="protein sequence ID" value="PMD49064.1"/>
    <property type="molecule type" value="Genomic_DNA"/>
</dbReference>
<accession>A0A2J6SE92</accession>
<organism evidence="1 2">
    <name type="scientific">Hyaloscypha variabilis (strain UAMH 11265 / GT02V1 / F)</name>
    <name type="common">Meliniomyces variabilis</name>
    <dbReference type="NCBI Taxonomy" id="1149755"/>
    <lineage>
        <taxon>Eukaryota</taxon>
        <taxon>Fungi</taxon>
        <taxon>Dikarya</taxon>
        <taxon>Ascomycota</taxon>
        <taxon>Pezizomycotina</taxon>
        <taxon>Leotiomycetes</taxon>
        <taxon>Helotiales</taxon>
        <taxon>Hyaloscyphaceae</taxon>
        <taxon>Hyaloscypha</taxon>
        <taxon>Hyaloscypha variabilis</taxon>
    </lineage>
</organism>
<gene>
    <name evidence="1" type="ORF">L207DRAFT_20648</name>
</gene>
<protein>
    <submittedName>
        <fullName evidence="1">Uncharacterized protein</fullName>
    </submittedName>
</protein>
<dbReference type="AlphaFoldDB" id="A0A2J6SE92"/>
<name>A0A2J6SE92_HYAVF</name>
<proteinExistence type="predicted"/>
<evidence type="ECO:0000313" key="1">
    <source>
        <dbReference type="EMBL" id="PMD49064.1"/>
    </source>
</evidence>
<keyword evidence="2" id="KW-1185">Reference proteome</keyword>
<dbReference type="Proteomes" id="UP000235786">
    <property type="component" value="Unassembled WGS sequence"/>
</dbReference>